<dbReference type="InterPro" id="IPR027417">
    <property type="entry name" value="P-loop_NTPase"/>
</dbReference>
<dbReference type="GO" id="GO:0016887">
    <property type="term" value="F:ATP hydrolysis activity"/>
    <property type="evidence" value="ECO:0007669"/>
    <property type="project" value="InterPro"/>
</dbReference>
<dbReference type="CDD" id="cd03219">
    <property type="entry name" value="ABC_Mj1267_LivG_branched"/>
    <property type="match status" value="1"/>
</dbReference>
<reference evidence="6" key="1">
    <citation type="submission" date="2016-10" db="EMBL/GenBank/DDBJ databases">
        <authorList>
            <person name="Varghese N."/>
            <person name="Submissions S."/>
        </authorList>
    </citation>
    <scope>NUCLEOTIDE SEQUENCE [LARGE SCALE GENOMIC DNA]</scope>
    <source>
        <strain evidence="6">DSM 26894</strain>
    </source>
</reference>
<name>A0A1I6VXD3_9RHOB</name>
<dbReference type="PANTHER" id="PTHR45772:SF9">
    <property type="entry name" value="CONSERVED COMPONENT OF ABC TRANSPORTER FOR NATURAL AMINO ACIDS"/>
    <property type="match status" value="1"/>
</dbReference>
<dbReference type="GO" id="GO:0005886">
    <property type="term" value="C:plasma membrane"/>
    <property type="evidence" value="ECO:0007669"/>
    <property type="project" value="TreeGrafter"/>
</dbReference>
<dbReference type="GO" id="GO:0005524">
    <property type="term" value="F:ATP binding"/>
    <property type="evidence" value="ECO:0007669"/>
    <property type="project" value="UniProtKB-KW"/>
</dbReference>
<dbReference type="EMBL" id="FOZW01000013">
    <property type="protein sequence ID" value="SFT18385.1"/>
    <property type="molecule type" value="Genomic_DNA"/>
</dbReference>
<keyword evidence="1" id="KW-0813">Transport</keyword>
<sequence>MADPLLQLDGLSKAFGAHQVLDGIAASIAPGEIVGLLGPNGSGKSTLLNAISGFLAPDGGAVTIAGRDITGLPAHEVTRAGLARTFQLPSMPTRMTTREVLAAGDVSAGSARNMLRGAAQDQRIDQLLEMFRLSHVAKLPASALSGGQKKLLSVALALRGAPKLLCLDEPTAGVHPELRSEMITILRRAARDGTTLLVIEHDMLFIRQLCSRCIVLDRGQLIADCAPEELEKNAAVVEAYLGKSVEKGKTAR</sequence>
<proteinExistence type="predicted"/>
<dbReference type="InterPro" id="IPR003439">
    <property type="entry name" value="ABC_transporter-like_ATP-bd"/>
</dbReference>
<evidence type="ECO:0000256" key="2">
    <source>
        <dbReference type="ARBA" id="ARBA00022741"/>
    </source>
</evidence>
<keyword evidence="2" id="KW-0547">Nucleotide-binding</keyword>
<organism evidence="5 6">
    <name type="scientific">Alloyangia pacifica</name>
    <dbReference type="NCBI Taxonomy" id="311180"/>
    <lineage>
        <taxon>Bacteria</taxon>
        <taxon>Pseudomonadati</taxon>
        <taxon>Pseudomonadota</taxon>
        <taxon>Alphaproteobacteria</taxon>
        <taxon>Rhodobacterales</taxon>
        <taxon>Roseobacteraceae</taxon>
        <taxon>Alloyangia</taxon>
    </lineage>
</organism>
<keyword evidence="6" id="KW-1185">Reference proteome</keyword>
<keyword evidence="3 5" id="KW-0067">ATP-binding</keyword>
<dbReference type="AlphaFoldDB" id="A0A1I6VXD3"/>
<dbReference type="SUPFAM" id="SSF52540">
    <property type="entry name" value="P-loop containing nucleoside triphosphate hydrolases"/>
    <property type="match status" value="1"/>
</dbReference>
<dbReference type="InterPro" id="IPR003593">
    <property type="entry name" value="AAA+_ATPase"/>
</dbReference>
<evidence type="ECO:0000313" key="6">
    <source>
        <dbReference type="Proteomes" id="UP000199392"/>
    </source>
</evidence>
<dbReference type="OrthoDB" id="9806149at2"/>
<dbReference type="PROSITE" id="PS50893">
    <property type="entry name" value="ABC_TRANSPORTER_2"/>
    <property type="match status" value="1"/>
</dbReference>
<dbReference type="SMART" id="SM00382">
    <property type="entry name" value="AAA"/>
    <property type="match status" value="1"/>
</dbReference>
<dbReference type="STRING" id="311180.SAMN04488050_113134"/>
<accession>A0A1I6VXD3</accession>
<dbReference type="Gene3D" id="3.40.50.300">
    <property type="entry name" value="P-loop containing nucleotide triphosphate hydrolases"/>
    <property type="match status" value="1"/>
</dbReference>
<dbReference type="Pfam" id="PF00005">
    <property type="entry name" value="ABC_tran"/>
    <property type="match status" value="1"/>
</dbReference>
<evidence type="ECO:0000259" key="4">
    <source>
        <dbReference type="PROSITE" id="PS50893"/>
    </source>
</evidence>
<gene>
    <name evidence="5" type="ORF">SAMN04488050_113134</name>
</gene>
<evidence type="ECO:0000313" key="5">
    <source>
        <dbReference type="EMBL" id="SFT18385.1"/>
    </source>
</evidence>
<feature type="domain" description="ABC transporter" evidence="4">
    <location>
        <begin position="6"/>
        <end position="243"/>
    </location>
</feature>
<dbReference type="RefSeq" id="WP_092428982.1">
    <property type="nucleotide sequence ID" value="NZ_FNCL01000013.1"/>
</dbReference>
<evidence type="ECO:0000256" key="3">
    <source>
        <dbReference type="ARBA" id="ARBA00022840"/>
    </source>
</evidence>
<dbReference type="InterPro" id="IPR051120">
    <property type="entry name" value="ABC_AA/LPS_Transport"/>
</dbReference>
<dbReference type="PROSITE" id="PS00211">
    <property type="entry name" value="ABC_TRANSPORTER_1"/>
    <property type="match status" value="1"/>
</dbReference>
<dbReference type="PANTHER" id="PTHR45772">
    <property type="entry name" value="CONSERVED COMPONENT OF ABC TRANSPORTER FOR NATURAL AMINO ACIDS-RELATED"/>
    <property type="match status" value="1"/>
</dbReference>
<evidence type="ECO:0000256" key="1">
    <source>
        <dbReference type="ARBA" id="ARBA00022448"/>
    </source>
</evidence>
<protein>
    <submittedName>
        <fullName evidence="5">Branched-chain amino acid transport system ATP-binding protein</fullName>
    </submittedName>
</protein>
<dbReference type="Proteomes" id="UP000199392">
    <property type="component" value="Unassembled WGS sequence"/>
</dbReference>
<dbReference type="InterPro" id="IPR017871">
    <property type="entry name" value="ABC_transporter-like_CS"/>
</dbReference>